<proteinExistence type="predicted"/>
<feature type="compositionally biased region" description="Low complexity" evidence="1">
    <location>
        <begin position="126"/>
        <end position="139"/>
    </location>
</feature>
<name>A0A197JE76_9FUNG</name>
<feature type="compositionally biased region" description="Polar residues" evidence="1">
    <location>
        <begin position="140"/>
        <end position="151"/>
    </location>
</feature>
<feature type="compositionally biased region" description="Polar residues" evidence="1">
    <location>
        <begin position="447"/>
        <end position="457"/>
    </location>
</feature>
<dbReference type="OrthoDB" id="2440824at2759"/>
<gene>
    <name evidence="3" type="ORF">K457DRAFT_142732</name>
</gene>
<feature type="compositionally biased region" description="Low complexity" evidence="1">
    <location>
        <begin position="1"/>
        <end position="16"/>
    </location>
</feature>
<feature type="compositionally biased region" description="Low complexity" evidence="1">
    <location>
        <begin position="100"/>
        <end position="117"/>
    </location>
</feature>
<protein>
    <submittedName>
        <fullName evidence="3">Uncharacterized protein</fullName>
    </submittedName>
</protein>
<feature type="region of interest" description="Disordered" evidence="1">
    <location>
        <begin position="447"/>
        <end position="525"/>
    </location>
</feature>
<sequence length="649" mass="69994">MTAATVISTTSSSSLTQDTPNSTARTRSTPAPIPSSFLIATLFLIFCSNSSNNLAFASHSTTAKVEVLSPLSPPPISPRSHCPEAAPSRRPFQRQRLSRQQRQQRQGQQQPQLREQGLPVNDSTALLSSSPSLSSLSSSIANPPCNQQQQQRLVVSSPGCCSFTPQDHHYRHQQVRTQQQPQPQRQLAKRQVAAASDNDQVSQQDTNTFPANSMPLEADAGIDGSTNSPSNAHNPKDSSKMASSEKVLFAFIAIAVALAIFTLAFCLIRARRKSAAERTQLPMQQQQQQPQQPQQQQQQPPQMQHRPQLQQQHQQHQQQQQQQLSIQSLHMPSDHNTATLSTFTRISPAGPEMSALLSSAKANESRAGGFSLVRLLTKQSSSGGTSSKPRVYQFSQSRSGKDTSLQKTPSTRSSNYDYDWDLSDFSKERTKDGFPVIILTSPTSSEVSIPFTSLDEQSGSTSSSSPGLYPASPEPRSLSPLTTVPPTITTGTSTENHSGEENSNAPTNSTLALAPSPSPQQSIPEHMLLHPSSSLNIRRFVKQEPAPPITSPSMADFPPTYEEALDSAGPSNRAPLTSHPKVSGLSSLAPINSSPSYSGSSSSSQSRPPYPDDLDTTTSHPDASIEGSQDGTVDLETDPLASLSLSYTA</sequence>
<keyword evidence="4" id="KW-1185">Reference proteome</keyword>
<feature type="region of interest" description="Disordered" evidence="1">
    <location>
        <begin position="1"/>
        <end position="31"/>
    </location>
</feature>
<feature type="region of interest" description="Disordered" evidence="1">
    <location>
        <begin position="170"/>
        <end position="239"/>
    </location>
</feature>
<feature type="compositionally biased region" description="Polar residues" evidence="1">
    <location>
        <begin position="224"/>
        <end position="233"/>
    </location>
</feature>
<evidence type="ECO:0000256" key="1">
    <source>
        <dbReference type="SAM" id="MobiDB-lite"/>
    </source>
</evidence>
<feature type="transmembrane region" description="Helical" evidence="2">
    <location>
        <begin position="247"/>
        <end position="268"/>
    </location>
</feature>
<accession>A0A197JE76</accession>
<feature type="region of interest" description="Disordered" evidence="1">
    <location>
        <begin position="545"/>
        <end position="649"/>
    </location>
</feature>
<dbReference type="Proteomes" id="UP000078512">
    <property type="component" value="Unassembled WGS sequence"/>
</dbReference>
<feature type="compositionally biased region" description="Low complexity" evidence="1">
    <location>
        <begin position="175"/>
        <end position="191"/>
    </location>
</feature>
<organism evidence="3 4">
    <name type="scientific">Linnemannia elongata AG-77</name>
    <dbReference type="NCBI Taxonomy" id="1314771"/>
    <lineage>
        <taxon>Eukaryota</taxon>
        <taxon>Fungi</taxon>
        <taxon>Fungi incertae sedis</taxon>
        <taxon>Mucoromycota</taxon>
        <taxon>Mortierellomycotina</taxon>
        <taxon>Mortierellomycetes</taxon>
        <taxon>Mortierellales</taxon>
        <taxon>Mortierellaceae</taxon>
        <taxon>Linnemannia</taxon>
    </lineage>
</organism>
<feature type="compositionally biased region" description="Low complexity" evidence="1">
    <location>
        <begin position="477"/>
        <end position="494"/>
    </location>
</feature>
<evidence type="ECO:0000313" key="4">
    <source>
        <dbReference type="Proteomes" id="UP000078512"/>
    </source>
</evidence>
<feature type="compositionally biased region" description="Low complexity" evidence="1">
    <location>
        <begin position="280"/>
        <end position="324"/>
    </location>
</feature>
<dbReference type="EMBL" id="KV442119">
    <property type="protein sequence ID" value="OAQ23430.1"/>
    <property type="molecule type" value="Genomic_DNA"/>
</dbReference>
<keyword evidence="2" id="KW-0472">Membrane</keyword>
<feature type="compositionally biased region" description="Polar residues" evidence="1">
    <location>
        <begin position="17"/>
        <end position="29"/>
    </location>
</feature>
<dbReference type="STRING" id="1314771.A0A197JE76"/>
<feature type="compositionally biased region" description="Low complexity" evidence="1">
    <location>
        <begin position="378"/>
        <end position="388"/>
    </location>
</feature>
<feature type="compositionally biased region" description="Low complexity" evidence="1">
    <location>
        <begin position="593"/>
        <end position="607"/>
    </location>
</feature>
<feature type="region of interest" description="Disordered" evidence="1">
    <location>
        <begin position="70"/>
        <end position="151"/>
    </location>
</feature>
<feature type="compositionally biased region" description="Polar residues" evidence="1">
    <location>
        <begin position="393"/>
        <end position="416"/>
    </location>
</feature>
<keyword evidence="2" id="KW-0812">Transmembrane</keyword>
<dbReference type="AlphaFoldDB" id="A0A197JE76"/>
<feature type="region of interest" description="Disordered" evidence="1">
    <location>
        <begin position="378"/>
        <end position="420"/>
    </location>
</feature>
<evidence type="ECO:0000313" key="3">
    <source>
        <dbReference type="EMBL" id="OAQ23430.1"/>
    </source>
</evidence>
<evidence type="ECO:0000256" key="2">
    <source>
        <dbReference type="SAM" id="Phobius"/>
    </source>
</evidence>
<feature type="region of interest" description="Disordered" evidence="1">
    <location>
        <begin position="278"/>
        <end position="326"/>
    </location>
</feature>
<feature type="compositionally biased region" description="Polar residues" evidence="1">
    <location>
        <begin position="501"/>
        <end position="511"/>
    </location>
</feature>
<reference evidence="3 4" key="1">
    <citation type="submission" date="2016-05" db="EMBL/GenBank/DDBJ databases">
        <title>Genome sequencing reveals origins of a unique bacterial endosymbiosis in the earliest lineages of terrestrial Fungi.</title>
        <authorList>
            <consortium name="DOE Joint Genome Institute"/>
            <person name="Uehling J."/>
            <person name="Gryganskyi A."/>
            <person name="Hameed K."/>
            <person name="Tschaplinski T."/>
            <person name="Misztal P."/>
            <person name="Wu S."/>
            <person name="Desiro A."/>
            <person name="Vande Pol N."/>
            <person name="Du Z.-Y."/>
            <person name="Zienkiewicz A."/>
            <person name="Zienkiewicz K."/>
            <person name="Morin E."/>
            <person name="Tisserant E."/>
            <person name="Splivallo R."/>
            <person name="Hainaut M."/>
            <person name="Henrissat B."/>
            <person name="Ohm R."/>
            <person name="Kuo A."/>
            <person name="Yan J."/>
            <person name="Lipzen A."/>
            <person name="Nolan M."/>
            <person name="Labutti K."/>
            <person name="Barry K."/>
            <person name="Goldstein A."/>
            <person name="Labbe J."/>
            <person name="Schadt C."/>
            <person name="Tuskan G."/>
            <person name="Grigoriev I."/>
            <person name="Martin F."/>
            <person name="Vilgalys R."/>
            <person name="Bonito G."/>
        </authorList>
    </citation>
    <scope>NUCLEOTIDE SEQUENCE [LARGE SCALE GENOMIC DNA]</scope>
    <source>
        <strain evidence="3 4">AG-77</strain>
    </source>
</reference>
<feature type="compositionally biased region" description="Polar residues" evidence="1">
    <location>
        <begin position="616"/>
        <end position="631"/>
    </location>
</feature>
<keyword evidence="2" id="KW-1133">Transmembrane helix</keyword>
<feature type="compositionally biased region" description="Polar residues" evidence="1">
    <location>
        <begin position="197"/>
        <end position="211"/>
    </location>
</feature>